<sequence length="66" mass="7277">MMNQPAAMNGPPITKRLVDGIEHRARMSGPACPPGAAIGLSKWQIVFIQSIIEVYKTGSCIYLRYQ</sequence>
<dbReference type="AlphaFoldDB" id="A0AA44F2T5"/>
<protein>
    <submittedName>
        <fullName evidence="1">Uncharacterized protein</fullName>
    </submittedName>
</protein>
<gene>
    <name evidence="1" type="ORF">G6M46_07690</name>
</gene>
<organism evidence="1 2">
    <name type="scientific">Agrobacterium tumefaciens</name>
    <dbReference type="NCBI Taxonomy" id="358"/>
    <lineage>
        <taxon>Bacteria</taxon>
        <taxon>Pseudomonadati</taxon>
        <taxon>Pseudomonadota</taxon>
        <taxon>Alphaproteobacteria</taxon>
        <taxon>Hyphomicrobiales</taxon>
        <taxon>Rhizobiaceae</taxon>
        <taxon>Rhizobium/Agrobacterium group</taxon>
        <taxon>Agrobacterium</taxon>
        <taxon>Agrobacterium tumefaciens complex</taxon>
    </lineage>
</organism>
<evidence type="ECO:0000313" key="1">
    <source>
        <dbReference type="EMBL" id="NTC28035.1"/>
    </source>
</evidence>
<proteinExistence type="predicted"/>
<dbReference type="Proteomes" id="UP000702952">
    <property type="component" value="Unassembled WGS sequence"/>
</dbReference>
<comment type="caution">
    <text evidence="1">The sequence shown here is derived from an EMBL/GenBank/DDBJ whole genome shotgun (WGS) entry which is preliminary data.</text>
</comment>
<dbReference type="RefSeq" id="WP_065657795.1">
    <property type="nucleotide sequence ID" value="NZ_CP123841.1"/>
</dbReference>
<reference evidence="1" key="1">
    <citation type="journal article" date="2020" name="Science">
        <title>Unexpected conservation and global transmission of agrobacterial virulence plasmids.</title>
        <authorList>
            <person name="Weisberg A.J."/>
            <person name="Davis E.W. 2nd"/>
            <person name="Tabima J."/>
            <person name="Belcher M.S."/>
            <person name="Miller M."/>
            <person name="Kuo C.H."/>
            <person name="Loper J.E."/>
            <person name="Grunwald N.J."/>
            <person name="Putnam M.L."/>
            <person name="Chang J.H."/>
        </authorList>
    </citation>
    <scope>NUCLEOTIDE SEQUENCE</scope>
    <source>
        <strain evidence="1">17-1853-1a</strain>
    </source>
</reference>
<name>A0AA44F2T5_AGRTU</name>
<accession>A0AA44F2T5</accession>
<evidence type="ECO:0000313" key="2">
    <source>
        <dbReference type="Proteomes" id="UP000702952"/>
    </source>
</evidence>
<dbReference type="EMBL" id="JAAMAY010000013">
    <property type="protein sequence ID" value="NTC28035.1"/>
    <property type="molecule type" value="Genomic_DNA"/>
</dbReference>